<comment type="subcellular location">
    <subcellularLocation>
        <location evidence="6">Cytoplasm</location>
    </subcellularLocation>
</comment>
<comment type="pathway">
    <text evidence="6">Purine metabolism; IMP biosynthesis via de novo pathway; 5-amino-1-(5-phospho-D-ribosyl)imidazole from N(2)-formyl-N(1)-(5-phospho-D-ribosyl)glycinamide: step 1/2.</text>
</comment>
<evidence type="ECO:0000256" key="3">
    <source>
        <dbReference type="ARBA" id="ARBA00022741"/>
    </source>
</evidence>
<evidence type="ECO:0000256" key="2">
    <source>
        <dbReference type="ARBA" id="ARBA00022598"/>
    </source>
</evidence>
<gene>
    <name evidence="6 7" type="primary">purS</name>
    <name evidence="7" type="ORF">NCTC12410_01460</name>
</gene>
<keyword evidence="1 6" id="KW-0963">Cytoplasm</keyword>
<dbReference type="GO" id="GO:0005524">
    <property type="term" value="F:ATP binding"/>
    <property type="evidence" value="ECO:0007669"/>
    <property type="project" value="UniProtKB-UniRule"/>
</dbReference>
<dbReference type="RefSeq" id="WP_115011849.1">
    <property type="nucleotide sequence ID" value="NZ_UGHV01000001.1"/>
</dbReference>
<dbReference type="EC" id="6.3.5.3" evidence="6"/>
<evidence type="ECO:0000313" key="7">
    <source>
        <dbReference type="EMBL" id="STO97625.1"/>
    </source>
</evidence>
<protein>
    <recommendedName>
        <fullName evidence="6">Phosphoribosylformylglycinamidine synthase subunit PurS</fullName>
        <shortName evidence="6">FGAM synthase</shortName>
        <ecNumber evidence="6">6.3.5.3</ecNumber>
    </recommendedName>
    <alternativeName>
        <fullName evidence="6">Formylglycinamide ribonucleotide amidotransferase subunit III</fullName>
        <shortName evidence="6">FGAR amidotransferase III</shortName>
        <shortName evidence="6">FGAR-AT III</shortName>
    </alternativeName>
    <alternativeName>
        <fullName evidence="6">Phosphoribosylformylglycinamidine synthase subunit III</fullName>
    </alternativeName>
</protein>
<organism evidence="7 8">
    <name type="scientific">Helicobacter canis</name>
    <dbReference type="NCBI Taxonomy" id="29419"/>
    <lineage>
        <taxon>Bacteria</taxon>
        <taxon>Pseudomonadati</taxon>
        <taxon>Campylobacterota</taxon>
        <taxon>Epsilonproteobacteria</taxon>
        <taxon>Campylobacterales</taxon>
        <taxon>Helicobacteraceae</taxon>
        <taxon>Helicobacter</taxon>
    </lineage>
</organism>
<dbReference type="Pfam" id="PF02700">
    <property type="entry name" value="PurS"/>
    <property type="match status" value="1"/>
</dbReference>
<evidence type="ECO:0000256" key="6">
    <source>
        <dbReference type="HAMAP-Rule" id="MF_01926"/>
    </source>
</evidence>
<keyword evidence="2 6" id="KW-0436">Ligase</keyword>
<dbReference type="NCBIfam" id="TIGR00302">
    <property type="entry name" value="phosphoribosylformylglycinamidine synthase subunit PurS"/>
    <property type="match status" value="1"/>
</dbReference>
<comment type="catalytic activity">
    <reaction evidence="6">
        <text>N(2)-formyl-N(1)-(5-phospho-beta-D-ribosyl)glycinamide + L-glutamine + ATP + H2O = 2-formamido-N(1)-(5-O-phospho-beta-D-ribosyl)acetamidine + L-glutamate + ADP + phosphate + H(+)</text>
        <dbReference type="Rhea" id="RHEA:17129"/>
        <dbReference type="ChEBI" id="CHEBI:15377"/>
        <dbReference type="ChEBI" id="CHEBI:15378"/>
        <dbReference type="ChEBI" id="CHEBI:29985"/>
        <dbReference type="ChEBI" id="CHEBI:30616"/>
        <dbReference type="ChEBI" id="CHEBI:43474"/>
        <dbReference type="ChEBI" id="CHEBI:58359"/>
        <dbReference type="ChEBI" id="CHEBI:147286"/>
        <dbReference type="ChEBI" id="CHEBI:147287"/>
        <dbReference type="ChEBI" id="CHEBI:456216"/>
        <dbReference type="EC" id="6.3.5.3"/>
    </reaction>
</comment>
<dbReference type="Gene3D" id="3.30.1280.10">
    <property type="entry name" value="Phosphoribosylformylglycinamidine synthase subunit PurS"/>
    <property type="match status" value="1"/>
</dbReference>
<dbReference type="PANTHER" id="PTHR34696">
    <property type="entry name" value="PHOSPHORIBOSYLFORMYLGLYCINAMIDINE SYNTHASE SUBUNIT PURS"/>
    <property type="match status" value="1"/>
</dbReference>
<evidence type="ECO:0000313" key="8">
    <source>
        <dbReference type="Proteomes" id="UP000254841"/>
    </source>
</evidence>
<dbReference type="SUPFAM" id="SSF82697">
    <property type="entry name" value="PurS-like"/>
    <property type="match status" value="1"/>
</dbReference>
<reference evidence="7 8" key="1">
    <citation type="submission" date="2018-06" db="EMBL/GenBank/DDBJ databases">
        <authorList>
            <consortium name="Pathogen Informatics"/>
            <person name="Doyle S."/>
        </authorList>
    </citation>
    <scope>NUCLEOTIDE SEQUENCE [LARGE SCALE GENOMIC DNA]</scope>
    <source>
        <strain evidence="7 8">NCTC12410</strain>
    </source>
</reference>
<keyword evidence="3 6" id="KW-0547">Nucleotide-binding</keyword>
<keyword evidence="5 6" id="KW-0067">ATP-binding</keyword>
<dbReference type="GO" id="GO:0004642">
    <property type="term" value="F:phosphoribosylformylglycinamidine synthase activity"/>
    <property type="evidence" value="ECO:0007669"/>
    <property type="project" value="UniProtKB-UniRule"/>
</dbReference>
<keyword evidence="4 6" id="KW-0658">Purine biosynthesis</keyword>
<comment type="function">
    <text evidence="6">Part of the phosphoribosylformylglycinamidine synthase complex involved in the purines biosynthetic pathway. Catalyzes the ATP-dependent conversion of formylglycinamide ribonucleotide (FGAR) and glutamine to yield formylglycinamidine ribonucleotide (FGAM) and glutamate. The FGAM synthase complex is composed of three subunits. PurQ produces an ammonia molecule by converting glutamine to glutamate. PurL transfers the ammonia molecule to FGAR to form FGAM in an ATP-dependent manner. PurS interacts with PurQ and PurL and is thought to assist in the transfer of the ammonia molecule from PurQ to PurL.</text>
</comment>
<dbReference type="AlphaFoldDB" id="A0A377J5Q0"/>
<evidence type="ECO:0000256" key="4">
    <source>
        <dbReference type="ARBA" id="ARBA00022755"/>
    </source>
</evidence>
<dbReference type="InterPro" id="IPR003850">
    <property type="entry name" value="PurS"/>
</dbReference>
<dbReference type="Proteomes" id="UP000254841">
    <property type="component" value="Unassembled WGS sequence"/>
</dbReference>
<dbReference type="OrthoDB" id="9799101at2"/>
<name>A0A377J5Q0_9HELI</name>
<evidence type="ECO:0000256" key="1">
    <source>
        <dbReference type="ARBA" id="ARBA00022490"/>
    </source>
</evidence>
<dbReference type="EMBL" id="UGHV01000001">
    <property type="protein sequence ID" value="STO97625.1"/>
    <property type="molecule type" value="Genomic_DNA"/>
</dbReference>
<dbReference type="UniPathway" id="UPA00074">
    <property type="reaction ID" value="UER00128"/>
</dbReference>
<accession>A0A377J5Q0</accession>
<sequence>MQAKVTISLKNGVLDPQAKAIHHAIESLGFPQVAQVVVKKQIILEFAQNQHCEQIAQQIAKDLLANPVIEEYEMQILDSTNTSQA</sequence>
<evidence type="ECO:0000256" key="5">
    <source>
        <dbReference type="ARBA" id="ARBA00022840"/>
    </source>
</evidence>
<dbReference type="PANTHER" id="PTHR34696:SF1">
    <property type="entry name" value="PHOSPHORIBOSYLFORMYLGLYCINAMIDINE SYNTHASE SUBUNIT PURS"/>
    <property type="match status" value="1"/>
</dbReference>
<proteinExistence type="inferred from homology"/>
<comment type="similarity">
    <text evidence="6">Belongs to the PurS family.</text>
</comment>
<dbReference type="HAMAP" id="MF_01926">
    <property type="entry name" value="PurS"/>
    <property type="match status" value="1"/>
</dbReference>
<dbReference type="InterPro" id="IPR036604">
    <property type="entry name" value="PurS-like_sf"/>
</dbReference>
<dbReference type="GO" id="GO:0005737">
    <property type="term" value="C:cytoplasm"/>
    <property type="evidence" value="ECO:0007669"/>
    <property type="project" value="UniProtKB-SubCell"/>
</dbReference>
<dbReference type="GO" id="GO:0006189">
    <property type="term" value="P:'de novo' IMP biosynthetic process"/>
    <property type="evidence" value="ECO:0007669"/>
    <property type="project" value="UniProtKB-UniRule"/>
</dbReference>
<comment type="subunit">
    <text evidence="6">Part of the FGAM synthase complex composed of 1 PurL, 1 PurQ and 2 PurS subunits.</text>
</comment>
<dbReference type="NCBIfam" id="NF004630">
    <property type="entry name" value="PRK05974.1"/>
    <property type="match status" value="1"/>
</dbReference>